<proteinExistence type="inferred from homology"/>
<accession>A0A5E4NAC9</accession>
<organism evidence="4 5">
    <name type="scientific">Cinara cedri</name>
    <dbReference type="NCBI Taxonomy" id="506608"/>
    <lineage>
        <taxon>Eukaryota</taxon>
        <taxon>Metazoa</taxon>
        <taxon>Ecdysozoa</taxon>
        <taxon>Arthropoda</taxon>
        <taxon>Hexapoda</taxon>
        <taxon>Insecta</taxon>
        <taxon>Pterygota</taxon>
        <taxon>Neoptera</taxon>
        <taxon>Paraneoptera</taxon>
        <taxon>Hemiptera</taxon>
        <taxon>Sternorrhyncha</taxon>
        <taxon>Aphidomorpha</taxon>
        <taxon>Aphidoidea</taxon>
        <taxon>Aphididae</taxon>
        <taxon>Lachninae</taxon>
        <taxon>Cinara</taxon>
    </lineage>
</organism>
<reference evidence="4 5" key="1">
    <citation type="submission" date="2019-08" db="EMBL/GenBank/DDBJ databases">
        <authorList>
            <person name="Alioto T."/>
            <person name="Alioto T."/>
            <person name="Gomez Garrido J."/>
        </authorList>
    </citation>
    <scope>NUCLEOTIDE SEQUENCE [LARGE SCALE GENOMIC DNA]</scope>
</reference>
<dbReference type="OrthoDB" id="8186595at2759"/>
<dbReference type="GO" id="GO:0007623">
    <property type="term" value="P:circadian rhythm"/>
    <property type="evidence" value="ECO:0007669"/>
    <property type="project" value="UniProtKB-ARBA"/>
</dbReference>
<dbReference type="AlphaFoldDB" id="A0A5E4NAC9"/>
<dbReference type="InterPro" id="IPR038606">
    <property type="entry name" value="To_sf"/>
</dbReference>
<keyword evidence="1" id="KW-0732">Signal</keyword>
<name>A0A5E4NAC9_9HEMI</name>
<sequence>MKVVHFFFNMSTQLFIFCGLLITIIVTIDGAASSNLPKGFVPCKKSDPKLNECIKNGLQIAIPYLAEGVPSVGLIKIDPLRILELKINQESGRSVNLDLKFNDIDLFNLKHTQIKSVHYDSVNYNAKIEVLLPESLLLEGNYEANGNVLVVPIKGKGKCKLAIDISKVDLNVQFKPVERNGNTFMDINNLTITFIATNLNLQFENLMNADKALSNNINVFLNENWRDILKELQPNIEQFMGMALQEISQHFFNSIPENEILLA</sequence>
<evidence type="ECO:0000256" key="3">
    <source>
        <dbReference type="ARBA" id="ARBA00060902"/>
    </source>
</evidence>
<gene>
    <name evidence="4" type="ORF">CINCED_3A014149</name>
</gene>
<evidence type="ECO:0000313" key="4">
    <source>
        <dbReference type="EMBL" id="VVC40628.1"/>
    </source>
</evidence>
<dbReference type="SMART" id="SM00700">
    <property type="entry name" value="JHBP"/>
    <property type="match status" value="1"/>
</dbReference>
<dbReference type="Proteomes" id="UP000325440">
    <property type="component" value="Unassembled WGS sequence"/>
</dbReference>
<dbReference type="EMBL" id="CABPRJ010001906">
    <property type="protein sequence ID" value="VVC40628.1"/>
    <property type="molecule type" value="Genomic_DNA"/>
</dbReference>
<dbReference type="GO" id="GO:0005615">
    <property type="term" value="C:extracellular space"/>
    <property type="evidence" value="ECO:0007669"/>
    <property type="project" value="TreeGrafter"/>
</dbReference>
<dbReference type="PANTHER" id="PTHR11008:SF40">
    <property type="entry name" value="PROTEIN TAKEOUT"/>
    <property type="match status" value="1"/>
</dbReference>
<dbReference type="FunFam" id="3.15.10.30:FF:000001">
    <property type="entry name" value="Takeout-like protein 1"/>
    <property type="match status" value="1"/>
</dbReference>
<evidence type="ECO:0000256" key="2">
    <source>
        <dbReference type="ARBA" id="ARBA00023108"/>
    </source>
</evidence>
<keyword evidence="2" id="KW-0090">Biological rhythms</keyword>
<comment type="similarity">
    <text evidence="3">Belongs to the TO family.</text>
</comment>
<evidence type="ECO:0000256" key="1">
    <source>
        <dbReference type="ARBA" id="ARBA00022729"/>
    </source>
</evidence>
<evidence type="ECO:0000313" key="5">
    <source>
        <dbReference type="Proteomes" id="UP000325440"/>
    </source>
</evidence>
<dbReference type="Gene3D" id="3.15.10.30">
    <property type="entry name" value="Haemolymph juvenile hormone binding protein"/>
    <property type="match status" value="1"/>
</dbReference>
<dbReference type="PANTHER" id="PTHR11008">
    <property type="entry name" value="PROTEIN TAKEOUT-LIKE PROTEIN"/>
    <property type="match status" value="1"/>
</dbReference>
<protein>
    <submittedName>
        <fullName evidence="4">Haemolymph juvenile hormone binding</fullName>
    </submittedName>
</protein>
<dbReference type="InterPro" id="IPR010562">
    <property type="entry name" value="Haemolymph_juvenile_hormone-bd"/>
</dbReference>
<dbReference type="Pfam" id="PF06585">
    <property type="entry name" value="JHBP"/>
    <property type="match status" value="1"/>
</dbReference>
<keyword evidence="5" id="KW-1185">Reference proteome</keyword>